<evidence type="ECO:0000256" key="5">
    <source>
        <dbReference type="ARBA" id="ARBA00022553"/>
    </source>
</evidence>
<dbReference type="SMART" id="SM00408">
    <property type="entry name" value="IGc2"/>
    <property type="match status" value="2"/>
</dbReference>
<evidence type="ECO:0000256" key="20">
    <source>
        <dbReference type="ARBA" id="ARBA00023170"/>
    </source>
</evidence>
<keyword evidence="4" id="KW-1003">Cell membrane</keyword>
<evidence type="ECO:0000256" key="7">
    <source>
        <dbReference type="ARBA" id="ARBA00022692"/>
    </source>
</evidence>
<evidence type="ECO:0000256" key="17">
    <source>
        <dbReference type="ARBA" id="ARBA00023136"/>
    </source>
</evidence>
<dbReference type="InterPro" id="IPR000719">
    <property type="entry name" value="Prot_kinase_dom"/>
</dbReference>
<dbReference type="InterPro" id="IPR008266">
    <property type="entry name" value="Tyr_kinase_AS"/>
</dbReference>
<keyword evidence="23" id="KW-0968">Cytoplasmic vesicle</keyword>
<evidence type="ECO:0000256" key="1">
    <source>
        <dbReference type="ARBA" id="ARBA00004251"/>
    </source>
</evidence>
<reference evidence="34" key="3">
    <citation type="submission" date="2025-09" db="UniProtKB">
        <authorList>
            <consortium name="Ensembl"/>
        </authorList>
    </citation>
    <scope>IDENTIFICATION</scope>
</reference>
<evidence type="ECO:0000256" key="19">
    <source>
        <dbReference type="ARBA" id="ARBA00023157"/>
    </source>
</evidence>
<dbReference type="InterPro" id="IPR016248">
    <property type="entry name" value="FGF_rcpt_fam"/>
</dbReference>
<evidence type="ECO:0000313" key="35">
    <source>
        <dbReference type="Proteomes" id="UP000005215"/>
    </source>
</evidence>
<dbReference type="InterPro" id="IPR020635">
    <property type="entry name" value="Tyr_kinase_cat_dom"/>
</dbReference>
<keyword evidence="21" id="KW-0325">Glycoprotein</keyword>
<evidence type="ECO:0000256" key="22">
    <source>
        <dbReference type="ARBA" id="ARBA00023319"/>
    </source>
</evidence>
<dbReference type="PROSITE" id="PS00107">
    <property type="entry name" value="PROTEIN_KINASE_ATP"/>
    <property type="match status" value="1"/>
</dbReference>
<feature type="binding site" evidence="27 29">
    <location>
        <position position="420"/>
    </location>
    <ligand>
        <name>ATP</name>
        <dbReference type="ChEBI" id="CHEBI:30616"/>
    </ligand>
</feature>
<evidence type="ECO:0000256" key="6">
    <source>
        <dbReference type="ARBA" id="ARBA00022679"/>
    </source>
</evidence>
<feature type="region of interest" description="Disordered" evidence="30">
    <location>
        <begin position="690"/>
        <end position="709"/>
    </location>
</feature>
<feature type="transmembrane region" description="Helical" evidence="31">
    <location>
        <begin position="283"/>
        <end position="303"/>
    </location>
</feature>
<feature type="binding site" evidence="27">
    <location>
        <begin position="390"/>
        <end position="396"/>
    </location>
    <ligand>
        <name>ATP</name>
        <dbReference type="ChEBI" id="CHEBI:30616"/>
    </ligand>
</feature>
<dbReference type="AlphaFoldDB" id="A0A287CXN7"/>
<evidence type="ECO:0000256" key="24">
    <source>
        <dbReference type="ARBA" id="ARBA00051243"/>
    </source>
</evidence>
<dbReference type="InterPro" id="IPR003599">
    <property type="entry name" value="Ig_sub"/>
</dbReference>
<dbReference type="PANTHER" id="PTHR24416:SF130">
    <property type="entry name" value="FIBROBLAST GROWTH FACTOR RECEPTOR 2"/>
    <property type="match status" value="1"/>
</dbReference>
<keyword evidence="10" id="KW-0677">Repeat</keyword>
<dbReference type="Proteomes" id="UP000005215">
    <property type="component" value="Unassembled WGS sequence"/>
</dbReference>
<feature type="domain" description="Ig-like" evidence="33">
    <location>
        <begin position="160"/>
        <end position="260"/>
    </location>
</feature>
<feature type="active site" description="Proton acceptor" evidence="26">
    <location>
        <position position="529"/>
    </location>
</feature>
<dbReference type="EMBL" id="AGTP01018678">
    <property type="status" value="NOT_ANNOTATED_CDS"/>
    <property type="molecule type" value="Genomic_DNA"/>
</dbReference>
<dbReference type="Gene3D" id="2.60.40.10">
    <property type="entry name" value="Immunoglobulins"/>
    <property type="match status" value="2"/>
</dbReference>
<accession>A0A287CXN7</accession>
<dbReference type="InterPro" id="IPR011009">
    <property type="entry name" value="Kinase-like_dom_sf"/>
</dbReference>
<evidence type="ECO:0000256" key="26">
    <source>
        <dbReference type="PIRSR" id="PIRSR000628-1"/>
    </source>
</evidence>
<comment type="similarity">
    <text evidence="25">Belongs to the protein kinase superfamily. Tyr protein kinase family. Fibroblast growth factor receptor subfamily.</text>
</comment>
<keyword evidence="17 25" id="KW-0472">Membrane</keyword>
<keyword evidence="18 25" id="KW-0829">Tyrosine-protein kinase</keyword>
<keyword evidence="14" id="KW-0832">Ubl conjugation</keyword>
<keyword evidence="22" id="KW-0393">Immunoglobulin domain</keyword>
<dbReference type="GeneTree" id="ENSGT00940000155447"/>
<dbReference type="SMART" id="SM00219">
    <property type="entry name" value="TyrKc"/>
    <property type="match status" value="1"/>
</dbReference>
<dbReference type="FunFam" id="2.60.40.10:FF:000020">
    <property type="entry name" value="Fibroblast growth factor receptor"/>
    <property type="match status" value="1"/>
</dbReference>
<dbReference type="InterPro" id="IPR013098">
    <property type="entry name" value="Ig_I-set"/>
</dbReference>
<evidence type="ECO:0000256" key="13">
    <source>
        <dbReference type="ARBA" id="ARBA00022840"/>
    </source>
</evidence>
<evidence type="ECO:0000256" key="12">
    <source>
        <dbReference type="ARBA" id="ARBA00022777"/>
    </source>
</evidence>
<keyword evidence="6 25" id="KW-0808">Transferase</keyword>
<keyword evidence="20 25" id="KW-0675">Receptor</keyword>
<dbReference type="SUPFAM" id="SSF48726">
    <property type="entry name" value="Immunoglobulin"/>
    <property type="match status" value="2"/>
</dbReference>
<keyword evidence="11 25" id="KW-0547">Nucleotide-binding</keyword>
<dbReference type="EMBL" id="AGTP01018676">
    <property type="status" value="NOT_ANNOTATED_CDS"/>
    <property type="molecule type" value="Genomic_DNA"/>
</dbReference>
<comment type="catalytic activity">
    <reaction evidence="24 25">
        <text>L-tyrosyl-[protein] + ATP = O-phospho-L-tyrosyl-[protein] + ADP + H(+)</text>
        <dbReference type="Rhea" id="RHEA:10596"/>
        <dbReference type="Rhea" id="RHEA-COMP:10136"/>
        <dbReference type="Rhea" id="RHEA-COMP:20101"/>
        <dbReference type="ChEBI" id="CHEBI:15378"/>
        <dbReference type="ChEBI" id="CHEBI:30616"/>
        <dbReference type="ChEBI" id="CHEBI:46858"/>
        <dbReference type="ChEBI" id="CHEBI:61978"/>
        <dbReference type="ChEBI" id="CHEBI:456216"/>
        <dbReference type="EC" id="2.7.10.1"/>
    </reaction>
</comment>
<dbReference type="InterPro" id="IPR036179">
    <property type="entry name" value="Ig-like_dom_sf"/>
</dbReference>
<feature type="binding site" evidence="27">
    <location>
        <position position="474"/>
    </location>
    <ligand>
        <name>ATP</name>
        <dbReference type="ChEBI" id="CHEBI:30616"/>
    </ligand>
</feature>
<dbReference type="Ensembl" id="ENSSTOT00000040093.1">
    <property type="protein sequence ID" value="ENSSTOP00000026090.1"/>
    <property type="gene ID" value="ENSSTOG00000003979.3"/>
</dbReference>
<feature type="domain" description="Protein kinase" evidence="32">
    <location>
        <begin position="384"/>
        <end position="649"/>
    </location>
</feature>
<dbReference type="GO" id="GO:0006915">
    <property type="term" value="P:apoptotic process"/>
    <property type="evidence" value="ECO:0007669"/>
    <property type="project" value="UniProtKB-KW"/>
</dbReference>
<proteinExistence type="inferred from homology"/>
<dbReference type="Pfam" id="PF07714">
    <property type="entry name" value="PK_Tyr_Ser-Thr"/>
    <property type="match status" value="1"/>
</dbReference>
<dbReference type="PROSITE" id="PS50011">
    <property type="entry name" value="PROTEIN_KINASE_DOM"/>
    <property type="match status" value="1"/>
</dbReference>
<dbReference type="FunFam" id="1.10.510.10:FF:000007">
    <property type="entry name" value="Fibroblast growth factor receptor"/>
    <property type="match status" value="1"/>
</dbReference>
<keyword evidence="7 31" id="KW-0812">Transmembrane</keyword>
<evidence type="ECO:0000256" key="2">
    <source>
        <dbReference type="ARBA" id="ARBA00004541"/>
    </source>
</evidence>
<evidence type="ECO:0000256" key="18">
    <source>
        <dbReference type="ARBA" id="ARBA00023137"/>
    </source>
</evidence>
<evidence type="ECO:0000256" key="8">
    <source>
        <dbReference type="ARBA" id="ARBA00022703"/>
    </source>
</evidence>
<evidence type="ECO:0000313" key="34">
    <source>
        <dbReference type="Ensembl" id="ENSSTOP00000026090.1"/>
    </source>
</evidence>
<dbReference type="PIRSF" id="PIRSF000628">
    <property type="entry name" value="FGFR"/>
    <property type="match status" value="1"/>
</dbReference>
<dbReference type="GO" id="GO:0005007">
    <property type="term" value="F:fibroblast growth factor receptor activity"/>
    <property type="evidence" value="ECO:0007669"/>
    <property type="project" value="InterPro"/>
</dbReference>
<keyword evidence="13 25" id="KW-0067">ATP-binding</keyword>
<dbReference type="GO" id="GO:0005886">
    <property type="term" value="C:plasma membrane"/>
    <property type="evidence" value="ECO:0007669"/>
    <property type="project" value="UniProtKB-SubCell"/>
</dbReference>
<protein>
    <recommendedName>
        <fullName evidence="25">Fibroblast growth factor receptor</fullName>
        <ecNumber evidence="25">2.7.10.1</ecNumber>
    </recommendedName>
</protein>
<keyword evidence="16" id="KW-0333">Golgi apparatus</keyword>
<keyword evidence="15 31" id="KW-1133">Transmembrane helix</keyword>
<feature type="domain" description="Ig-like" evidence="33">
    <location>
        <begin position="58"/>
        <end position="151"/>
    </location>
</feature>
<evidence type="ECO:0000259" key="32">
    <source>
        <dbReference type="PROSITE" id="PS50011"/>
    </source>
</evidence>
<dbReference type="EMBL" id="AGTP01018679">
    <property type="status" value="NOT_ANNOTATED_CDS"/>
    <property type="molecule type" value="Genomic_DNA"/>
</dbReference>
<evidence type="ECO:0000256" key="30">
    <source>
        <dbReference type="SAM" id="MobiDB-lite"/>
    </source>
</evidence>
<keyword evidence="12 25" id="KW-0418">Kinase</keyword>
<dbReference type="GO" id="GO:0031410">
    <property type="term" value="C:cytoplasmic vesicle"/>
    <property type="evidence" value="ECO:0007669"/>
    <property type="project" value="UniProtKB-SubCell"/>
</dbReference>
<keyword evidence="5" id="KW-0597">Phosphoprotein</keyword>
<keyword evidence="9" id="KW-0732">Signal</keyword>
<evidence type="ECO:0000256" key="23">
    <source>
        <dbReference type="ARBA" id="ARBA00023329"/>
    </source>
</evidence>
<dbReference type="EMBL" id="AGTP01018675">
    <property type="status" value="NOT_ANNOTATED_CDS"/>
    <property type="molecule type" value="Genomic_DNA"/>
</dbReference>
<feature type="transmembrane region" description="Helical" evidence="31">
    <location>
        <begin position="12"/>
        <end position="37"/>
    </location>
</feature>
<dbReference type="PROSITE" id="PS00109">
    <property type="entry name" value="PROTEIN_KINASE_TYR"/>
    <property type="match status" value="1"/>
</dbReference>
<feature type="disulfide bond" evidence="28">
    <location>
        <begin position="83"/>
        <end position="135"/>
    </location>
</feature>
<dbReference type="EMBL" id="AGTP01018680">
    <property type="status" value="NOT_ANNOTATED_CDS"/>
    <property type="molecule type" value="Genomic_DNA"/>
</dbReference>
<dbReference type="PRINTS" id="PR00109">
    <property type="entry name" value="TYRKINASE"/>
</dbReference>
<evidence type="ECO:0000256" key="14">
    <source>
        <dbReference type="ARBA" id="ARBA00022843"/>
    </source>
</evidence>
<reference evidence="35" key="1">
    <citation type="submission" date="2011-11" db="EMBL/GenBank/DDBJ databases">
        <title>The Draft Genome of Spermophilus tridecemlineatus.</title>
        <authorList>
            <consortium name="The Broad Institute Genome Assembly &amp; Analysis Group"/>
            <consortium name="Computational R&amp;D Group"/>
            <consortium name="and Sequencing Platform"/>
            <person name="Di Palma F."/>
            <person name="Alfoldi J."/>
            <person name="Johnson J."/>
            <person name="Berlin A."/>
            <person name="Gnerre S."/>
            <person name="Jaffe D."/>
            <person name="MacCallum I."/>
            <person name="Young S."/>
            <person name="Walker B.J."/>
            <person name="Lindblad-Toh K."/>
        </authorList>
    </citation>
    <scope>NUCLEOTIDE SEQUENCE [LARGE SCALE GENOMIC DNA]</scope>
</reference>
<dbReference type="FunFam" id="3.30.200.20:FF:000011">
    <property type="entry name" value="Fibroblast growth factor receptor"/>
    <property type="match status" value="1"/>
</dbReference>
<evidence type="ECO:0000256" key="16">
    <source>
        <dbReference type="ARBA" id="ARBA00023034"/>
    </source>
</evidence>
<sequence length="709" mass="79441">MGLTSTWRYGRGLGIGTVTMVNWGRFICLVVVTMATLSRARPSFNLVEDTTLEPEGAPYWTNTEKMEKRLHAVPAANTVKFRCPAGGSPTPTMRWLKNGKEFKQEHRIGGYKVRNQHWSLIMESVVPSDKGNYTCVVENEYGSINHTYHLDVVERSPHRPILQAGLPANASTVVGGDVEFVCKVYSDAQPHIQWIKHVEKNGSKYGPDGLPYLKVLKHSGINSSNAEVLALFNVTEADAGEYICKVSNYIGQANQSAWLTVLPKQQAPVREKEITASPDYLEIAIYCIGVFLIACMVVTVILCRMKTTTKKPDFSSQPAVHKLTKRIPLRRQVSAESSSSMNSNTPLVRITTRLSSAADTPMLAGVSEYELPEDPKWEFPRDKLTLGKPLGEGCFGQVVMAEAVGIDKDKPKEAVTVAVKMLKDDATEKDLSDLVSEMEMMKMIGKHKNIINLLGACTQDGPLYVIVEYASKGNLREYLRARRPPGMEYSYDINRVPEEQMTFKDLVSCTYQLARGMEYLASQKCIHRDLAARNVLVTENNVMKIADFGLARDINNIDYYKKTTNVTSAPHSCFWSFGVLMWEIFTLGGSPYPGIPVEELFKLLKEGHRMDKPANCTNELYMMMRDCWHAVPSQRPTFKQLVEDLDRILTLTTNEDYLDLSQPLEQYSPSYPDTRSSCSSGDDSVFSPDPMPYEPCLPQFPHINGSTKT</sequence>
<dbReference type="GO" id="GO:0005794">
    <property type="term" value="C:Golgi apparatus"/>
    <property type="evidence" value="ECO:0007669"/>
    <property type="project" value="UniProtKB-SubCell"/>
</dbReference>
<name>A0A287CXN7_ICTTR</name>
<dbReference type="GO" id="GO:0043235">
    <property type="term" value="C:receptor complex"/>
    <property type="evidence" value="ECO:0007669"/>
    <property type="project" value="TreeGrafter"/>
</dbReference>
<organism evidence="34 35">
    <name type="scientific">Ictidomys tridecemlineatus</name>
    <name type="common">Thirteen-lined ground squirrel</name>
    <name type="synonym">Spermophilus tridecemlineatus</name>
    <dbReference type="NCBI Taxonomy" id="43179"/>
    <lineage>
        <taxon>Eukaryota</taxon>
        <taxon>Metazoa</taxon>
        <taxon>Chordata</taxon>
        <taxon>Craniata</taxon>
        <taxon>Vertebrata</taxon>
        <taxon>Euteleostomi</taxon>
        <taxon>Mammalia</taxon>
        <taxon>Eutheria</taxon>
        <taxon>Euarchontoglires</taxon>
        <taxon>Glires</taxon>
        <taxon>Rodentia</taxon>
        <taxon>Sciuromorpha</taxon>
        <taxon>Sciuridae</taxon>
        <taxon>Xerinae</taxon>
        <taxon>Marmotini</taxon>
        <taxon>Ictidomys</taxon>
    </lineage>
</organism>
<keyword evidence="35" id="KW-1185">Reference proteome</keyword>
<evidence type="ECO:0000256" key="31">
    <source>
        <dbReference type="SAM" id="Phobius"/>
    </source>
</evidence>
<evidence type="ECO:0000256" key="25">
    <source>
        <dbReference type="PIRNR" id="PIRNR000628"/>
    </source>
</evidence>
<dbReference type="GO" id="GO:0017134">
    <property type="term" value="F:fibroblast growth factor binding"/>
    <property type="evidence" value="ECO:0007669"/>
    <property type="project" value="TreeGrafter"/>
</dbReference>
<evidence type="ECO:0000256" key="28">
    <source>
        <dbReference type="PIRSR" id="PIRSR000628-3"/>
    </source>
</evidence>
<dbReference type="SUPFAM" id="SSF56112">
    <property type="entry name" value="Protein kinase-like (PK-like)"/>
    <property type="match status" value="1"/>
</dbReference>
<feature type="binding site" evidence="27">
    <location>
        <position position="533"/>
    </location>
    <ligand>
        <name>ATP</name>
        <dbReference type="ChEBI" id="CHEBI:30616"/>
    </ligand>
</feature>
<keyword evidence="19 28" id="KW-1015">Disulfide bond</keyword>
<keyword evidence="8" id="KW-0053">Apoptosis</keyword>
<dbReference type="InterPro" id="IPR050122">
    <property type="entry name" value="RTK"/>
</dbReference>
<comment type="subcellular location">
    <subcellularLocation>
        <location evidence="1">Cell membrane</location>
        <topology evidence="1">Single-pass type I membrane protein</topology>
    </subcellularLocation>
    <subcellularLocation>
        <location evidence="2">Cytoplasmic vesicle</location>
    </subcellularLocation>
    <subcellularLocation>
        <location evidence="3">Golgi apparatus</location>
    </subcellularLocation>
</comment>
<dbReference type="InterPro" id="IPR013783">
    <property type="entry name" value="Ig-like_fold"/>
</dbReference>
<dbReference type="CDD" id="cd05857">
    <property type="entry name" value="IgI_2_FGFR"/>
    <property type="match status" value="1"/>
</dbReference>
<reference evidence="34" key="2">
    <citation type="submission" date="2025-08" db="UniProtKB">
        <authorList>
            <consortium name="Ensembl"/>
        </authorList>
    </citation>
    <scope>IDENTIFICATION</scope>
</reference>
<dbReference type="PROSITE" id="PS50835">
    <property type="entry name" value="IG_LIKE"/>
    <property type="match status" value="2"/>
</dbReference>
<dbReference type="GO" id="GO:0005524">
    <property type="term" value="F:ATP binding"/>
    <property type="evidence" value="ECO:0007669"/>
    <property type="project" value="UniProtKB-UniRule"/>
</dbReference>
<dbReference type="InterPro" id="IPR007110">
    <property type="entry name" value="Ig-like_dom"/>
</dbReference>
<dbReference type="InterPro" id="IPR003598">
    <property type="entry name" value="Ig_sub2"/>
</dbReference>
<evidence type="ECO:0000256" key="29">
    <source>
        <dbReference type="PROSITE-ProRule" id="PRU10141"/>
    </source>
</evidence>
<feature type="binding site" evidence="27">
    <location>
        <position position="547"/>
    </location>
    <ligand>
        <name>ATP</name>
        <dbReference type="ChEBI" id="CHEBI:30616"/>
    </ligand>
</feature>
<evidence type="ECO:0000256" key="10">
    <source>
        <dbReference type="ARBA" id="ARBA00022737"/>
    </source>
</evidence>
<gene>
    <name evidence="34" type="primary">FGFR2</name>
</gene>
<dbReference type="InterPro" id="IPR001245">
    <property type="entry name" value="Ser-Thr/Tyr_kinase_cat_dom"/>
</dbReference>
<evidence type="ECO:0000256" key="15">
    <source>
        <dbReference type="ARBA" id="ARBA00022989"/>
    </source>
</evidence>
<dbReference type="GO" id="GO:0008284">
    <property type="term" value="P:positive regulation of cell population proliferation"/>
    <property type="evidence" value="ECO:0007669"/>
    <property type="project" value="InterPro"/>
</dbReference>
<feature type="disulfide bond" evidence="28">
    <location>
        <begin position="182"/>
        <end position="244"/>
    </location>
</feature>
<dbReference type="SMART" id="SM00409">
    <property type="entry name" value="IG"/>
    <property type="match status" value="2"/>
</dbReference>
<evidence type="ECO:0000256" key="11">
    <source>
        <dbReference type="ARBA" id="ARBA00022741"/>
    </source>
</evidence>
<dbReference type="EC" id="2.7.10.1" evidence="25"/>
<evidence type="ECO:0000256" key="3">
    <source>
        <dbReference type="ARBA" id="ARBA00004555"/>
    </source>
</evidence>
<dbReference type="Pfam" id="PF07679">
    <property type="entry name" value="I-set"/>
    <property type="match status" value="2"/>
</dbReference>
<dbReference type="Gene3D" id="1.10.510.10">
    <property type="entry name" value="Transferase(Phosphotransferase) domain 1"/>
    <property type="match status" value="1"/>
</dbReference>
<evidence type="ECO:0000256" key="9">
    <source>
        <dbReference type="ARBA" id="ARBA00022729"/>
    </source>
</evidence>
<dbReference type="Gene3D" id="3.30.200.20">
    <property type="entry name" value="Phosphorylase Kinase, domain 1"/>
    <property type="match status" value="1"/>
</dbReference>
<dbReference type="EMBL" id="AGTP01018677">
    <property type="status" value="NOT_ANNOTATED_CDS"/>
    <property type="molecule type" value="Genomic_DNA"/>
</dbReference>
<dbReference type="EMBL" id="AGTP01018681">
    <property type="status" value="NOT_ANNOTATED_CDS"/>
    <property type="molecule type" value="Genomic_DNA"/>
</dbReference>
<evidence type="ECO:0000256" key="27">
    <source>
        <dbReference type="PIRSR" id="PIRSR000628-2"/>
    </source>
</evidence>
<evidence type="ECO:0000256" key="4">
    <source>
        <dbReference type="ARBA" id="ARBA00022475"/>
    </source>
</evidence>
<feature type="binding site" evidence="27">
    <location>
        <begin position="468"/>
        <end position="470"/>
    </location>
    <ligand>
        <name>ATP</name>
        <dbReference type="ChEBI" id="CHEBI:30616"/>
    </ligand>
</feature>
<dbReference type="FunFam" id="2.60.40.10:FF:000016">
    <property type="entry name" value="Fibroblast growth factor receptor"/>
    <property type="match status" value="1"/>
</dbReference>
<evidence type="ECO:0000256" key="21">
    <source>
        <dbReference type="ARBA" id="ARBA00023180"/>
    </source>
</evidence>
<evidence type="ECO:0000259" key="33">
    <source>
        <dbReference type="PROSITE" id="PS50835"/>
    </source>
</evidence>
<dbReference type="PANTHER" id="PTHR24416">
    <property type="entry name" value="TYROSINE-PROTEIN KINASE RECEPTOR"/>
    <property type="match status" value="1"/>
</dbReference>
<dbReference type="InterPro" id="IPR017441">
    <property type="entry name" value="Protein_kinase_ATP_BS"/>
</dbReference>